<reference evidence="1 2" key="2">
    <citation type="journal article" date="2021" name="Curr. Genet.">
        <title>Genetic response to nitrogen starvation in the aggressive Eucalyptus foliar pathogen Teratosphaeria destructans.</title>
        <authorList>
            <person name="Havenga M."/>
            <person name="Wingfield B.D."/>
            <person name="Wingfield M.J."/>
            <person name="Dreyer L.L."/>
            <person name="Roets F."/>
            <person name="Aylward J."/>
        </authorList>
    </citation>
    <scope>NUCLEOTIDE SEQUENCE [LARGE SCALE GENOMIC DNA]</scope>
    <source>
        <strain evidence="1">CMW44962</strain>
    </source>
</reference>
<name>A0A9W7SSD3_9PEZI</name>
<dbReference type="Proteomes" id="UP001138500">
    <property type="component" value="Unassembled WGS sequence"/>
</dbReference>
<dbReference type="AlphaFoldDB" id="A0A9W7SSD3"/>
<gene>
    <name evidence="1" type="ORF">Tdes44962_MAKER09696</name>
</gene>
<evidence type="ECO:0000313" key="1">
    <source>
        <dbReference type="EMBL" id="KAH9827488.1"/>
    </source>
</evidence>
<dbReference type="Gene3D" id="1.50.10.20">
    <property type="match status" value="1"/>
</dbReference>
<keyword evidence="1" id="KW-0378">Hydrolase</keyword>
<dbReference type="InterPro" id="IPR008928">
    <property type="entry name" value="6-hairpin_glycosidase_sf"/>
</dbReference>
<dbReference type="PANTHER" id="PTHR47791">
    <property type="entry name" value="MEIOTICALLY UP-REGULATED GENE 191 PROTEIN"/>
    <property type="match status" value="1"/>
</dbReference>
<dbReference type="EMBL" id="RIBY02001875">
    <property type="protein sequence ID" value="KAH9827488.1"/>
    <property type="molecule type" value="Genomic_DNA"/>
</dbReference>
<reference evidence="1 2" key="1">
    <citation type="journal article" date="2018" name="IMA Fungus">
        <title>IMA Genome-F 10: Nine draft genome sequences of Claviceps purpurea s.lat., including C. arundinis, C. humidiphila, and C. cf. spartinae, pseudomolecules for the pitch canker pathogen Fusarium circinatum, draft genome of Davidsoniella eucalypti, Grosmannia galeiformis, Quambalaria eucalypti, and Teratosphaeria destructans.</title>
        <authorList>
            <person name="Wingfield B.D."/>
            <person name="Liu M."/>
            <person name="Nguyen H.D."/>
            <person name="Lane F.A."/>
            <person name="Morgan S.W."/>
            <person name="De Vos L."/>
            <person name="Wilken P.M."/>
            <person name="Duong T.A."/>
            <person name="Aylward J."/>
            <person name="Coetzee M.P."/>
            <person name="Dadej K."/>
            <person name="De Beer Z.W."/>
            <person name="Findlay W."/>
            <person name="Havenga M."/>
            <person name="Kolarik M."/>
            <person name="Menzies J.G."/>
            <person name="Naidoo K."/>
            <person name="Pochopski O."/>
            <person name="Shoukouhi P."/>
            <person name="Santana Q.C."/>
            <person name="Seifert K.A."/>
            <person name="Soal N."/>
            <person name="Steenkamp E.T."/>
            <person name="Tatham C.T."/>
            <person name="van der Nest M.A."/>
            <person name="Wingfield M.J."/>
        </authorList>
    </citation>
    <scope>NUCLEOTIDE SEQUENCE [LARGE SCALE GENOMIC DNA]</scope>
    <source>
        <strain evidence="1">CMW44962</strain>
    </source>
</reference>
<keyword evidence="2" id="KW-1185">Reference proteome</keyword>
<accession>A0A9W7SSD3</accession>
<dbReference type="Pfam" id="PF03663">
    <property type="entry name" value="Glyco_hydro_76"/>
    <property type="match status" value="1"/>
</dbReference>
<dbReference type="GO" id="GO:0005975">
    <property type="term" value="P:carbohydrate metabolic process"/>
    <property type="evidence" value="ECO:0007669"/>
    <property type="project" value="InterPro"/>
</dbReference>
<evidence type="ECO:0000313" key="2">
    <source>
        <dbReference type="Proteomes" id="UP001138500"/>
    </source>
</evidence>
<protein>
    <submittedName>
        <fullName evidence="1">Glycoside hydrolase family 76 protein</fullName>
    </submittedName>
</protein>
<sequence length="403" mass="44363">MDLDLDWAIGLLGWSLCRVAFGMYGRIVALLGLSSRAAAVTFGNAESAYGALQQWYNESNGLWVPSTGWWNSANCLTVISDLAMIDDPIRADVLPIYENTWVRAQQYNLQMGKQASPPLYLPESYYTDGPMAFPSGFPIPPVIICDGFLNSYYDDEGWWALAWIAAYDVTSNPQYLATAEDIFEDIKASYDTTPCGGVWWDKAHTYVNSIANELFLDVAAHLANRVALRSEYYLGWAQEEWRWFQRSGLINAQHTINDGLNDSTCQNNNGTVWSYNQGVILGGLTELARATRDTSYVTTAKQIADAALAALAPSGILHDPCEPDCGGDGSQFKGVFARNLQILQQYAPETRYQTFLDDNAESIWARDRSGSELDLIWSGGNTQPANASTQSSALDALVGSLAT</sequence>
<dbReference type="PANTHER" id="PTHR47791:SF1">
    <property type="entry name" value="ENDO MANNANASE, GH76 FAMILY (EUROFUNG)"/>
    <property type="match status" value="1"/>
</dbReference>
<organism evidence="1 2">
    <name type="scientific">Teratosphaeria destructans</name>
    <dbReference type="NCBI Taxonomy" id="418781"/>
    <lineage>
        <taxon>Eukaryota</taxon>
        <taxon>Fungi</taxon>
        <taxon>Dikarya</taxon>
        <taxon>Ascomycota</taxon>
        <taxon>Pezizomycotina</taxon>
        <taxon>Dothideomycetes</taxon>
        <taxon>Dothideomycetidae</taxon>
        <taxon>Mycosphaerellales</taxon>
        <taxon>Teratosphaeriaceae</taxon>
        <taxon>Teratosphaeria</taxon>
    </lineage>
</organism>
<dbReference type="SUPFAM" id="SSF48208">
    <property type="entry name" value="Six-hairpin glycosidases"/>
    <property type="match status" value="1"/>
</dbReference>
<dbReference type="InterPro" id="IPR005198">
    <property type="entry name" value="Glyco_hydro_76"/>
</dbReference>
<comment type="caution">
    <text evidence="1">The sequence shown here is derived from an EMBL/GenBank/DDBJ whole genome shotgun (WGS) entry which is preliminary data.</text>
</comment>
<dbReference type="InterPro" id="IPR053169">
    <property type="entry name" value="MUG_Protein"/>
</dbReference>
<dbReference type="OrthoDB" id="9984024at2759"/>
<dbReference type="GO" id="GO:0016787">
    <property type="term" value="F:hydrolase activity"/>
    <property type="evidence" value="ECO:0007669"/>
    <property type="project" value="UniProtKB-KW"/>
</dbReference>
<proteinExistence type="predicted"/>